<organism evidence="2">
    <name type="scientific">Streptomyces sp. NBC_00060</name>
    <dbReference type="NCBI Taxonomy" id="2975636"/>
    <lineage>
        <taxon>Bacteria</taxon>
        <taxon>Bacillati</taxon>
        <taxon>Actinomycetota</taxon>
        <taxon>Actinomycetes</taxon>
        <taxon>Kitasatosporales</taxon>
        <taxon>Streptomycetaceae</taxon>
        <taxon>Streptomyces</taxon>
    </lineage>
</organism>
<evidence type="ECO:0000313" key="2">
    <source>
        <dbReference type="EMBL" id="WTU40641.1"/>
    </source>
</evidence>
<protein>
    <submittedName>
        <fullName evidence="2">Uncharacterized protein</fullName>
    </submittedName>
</protein>
<gene>
    <name evidence="2" type="ORF">OHV25_14105</name>
</gene>
<reference evidence="2" key="1">
    <citation type="submission" date="2022-10" db="EMBL/GenBank/DDBJ databases">
        <title>The complete genomes of actinobacterial strains from the NBC collection.</title>
        <authorList>
            <person name="Joergensen T.S."/>
            <person name="Alvarez Arevalo M."/>
            <person name="Sterndorff E.B."/>
            <person name="Faurdal D."/>
            <person name="Vuksanovic O."/>
            <person name="Mourched A.-S."/>
            <person name="Charusanti P."/>
            <person name="Shaw S."/>
            <person name="Blin K."/>
            <person name="Weber T."/>
        </authorList>
    </citation>
    <scope>NUCLEOTIDE SEQUENCE</scope>
    <source>
        <strain evidence="2">NBC_00060</strain>
    </source>
</reference>
<feature type="compositionally biased region" description="Basic and acidic residues" evidence="1">
    <location>
        <begin position="52"/>
        <end position="62"/>
    </location>
</feature>
<dbReference type="AlphaFoldDB" id="A0AAU2GXV6"/>
<feature type="compositionally biased region" description="Pro residues" evidence="1">
    <location>
        <begin position="1"/>
        <end position="16"/>
    </location>
</feature>
<dbReference type="EMBL" id="CP108253">
    <property type="protein sequence ID" value="WTU40641.1"/>
    <property type="molecule type" value="Genomic_DNA"/>
</dbReference>
<evidence type="ECO:0000256" key="1">
    <source>
        <dbReference type="SAM" id="MobiDB-lite"/>
    </source>
</evidence>
<feature type="region of interest" description="Disordered" evidence="1">
    <location>
        <begin position="1"/>
        <end position="62"/>
    </location>
</feature>
<proteinExistence type="predicted"/>
<sequence length="62" mass="6766">MTVPHQPPPPDRPAPSPWAATAAKPGERVTTRLRRIVDGLPDWSPLPPGETLVRRPRDPSGL</sequence>
<name>A0AAU2GXV6_9ACTN</name>
<accession>A0AAU2GXV6</accession>